<name>A0A9W6QN36_9PSEU</name>
<gene>
    <name evidence="1" type="ORF">Aglo03_47320</name>
</gene>
<dbReference type="InterPro" id="IPR027417">
    <property type="entry name" value="P-loop_NTPase"/>
</dbReference>
<accession>A0A9W6QN36</accession>
<evidence type="ECO:0000313" key="2">
    <source>
        <dbReference type="Proteomes" id="UP001165042"/>
    </source>
</evidence>
<dbReference type="Gene3D" id="3.40.50.300">
    <property type="entry name" value="P-loop containing nucleotide triphosphate hydrolases"/>
    <property type="match status" value="1"/>
</dbReference>
<evidence type="ECO:0008006" key="3">
    <source>
        <dbReference type="Google" id="ProtNLM"/>
    </source>
</evidence>
<comment type="caution">
    <text evidence="1">The sequence shown here is derived from an EMBL/GenBank/DDBJ whole genome shotgun (WGS) entry which is preliminary data.</text>
</comment>
<sequence>MAVILVTGMSGTGKSTVLDRLGRLGYRVVDTDYDGWTIPGAEPLWDEDRVDALITAHVSSGEPLFLAGTVRNQGRFRDRFTDVVLLTAPLPVLLDRVATRDTNDFGKDPAERDRIVADTAAVEPLLRASATVEIDTRAPLAEVVDRLAALAARRAPR</sequence>
<dbReference type="SUPFAM" id="SSF52540">
    <property type="entry name" value="P-loop containing nucleoside triphosphate hydrolases"/>
    <property type="match status" value="1"/>
</dbReference>
<reference evidence="1" key="1">
    <citation type="submission" date="2023-02" db="EMBL/GenBank/DDBJ databases">
        <title>Actinokineospora globicatena NBRC 15670.</title>
        <authorList>
            <person name="Ichikawa N."/>
            <person name="Sato H."/>
            <person name="Tonouchi N."/>
        </authorList>
    </citation>
    <scope>NUCLEOTIDE SEQUENCE</scope>
    <source>
        <strain evidence="1">NBRC 15670</strain>
    </source>
</reference>
<dbReference type="Pfam" id="PF13238">
    <property type="entry name" value="AAA_18"/>
    <property type="match status" value="1"/>
</dbReference>
<keyword evidence="2" id="KW-1185">Reference proteome</keyword>
<evidence type="ECO:0000313" key="1">
    <source>
        <dbReference type="EMBL" id="GLW93916.1"/>
    </source>
</evidence>
<protein>
    <recommendedName>
        <fullName evidence="3">Shikimate kinase</fullName>
    </recommendedName>
</protein>
<dbReference type="AlphaFoldDB" id="A0A9W6QN36"/>
<proteinExistence type="predicted"/>
<organism evidence="1 2">
    <name type="scientific">Actinokineospora globicatena</name>
    <dbReference type="NCBI Taxonomy" id="103729"/>
    <lineage>
        <taxon>Bacteria</taxon>
        <taxon>Bacillati</taxon>
        <taxon>Actinomycetota</taxon>
        <taxon>Actinomycetes</taxon>
        <taxon>Pseudonocardiales</taxon>
        <taxon>Pseudonocardiaceae</taxon>
        <taxon>Actinokineospora</taxon>
    </lineage>
</organism>
<dbReference type="RefSeq" id="WP_285612132.1">
    <property type="nucleotide sequence ID" value="NZ_BSSD01000007.1"/>
</dbReference>
<dbReference type="EMBL" id="BSSD01000007">
    <property type="protein sequence ID" value="GLW93916.1"/>
    <property type="molecule type" value="Genomic_DNA"/>
</dbReference>
<dbReference type="Proteomes" id="UP001165042">
    <property type="component" value="Unassembled WGS sequence"/>
</dbReference>